<dbReference type="AlphaFoldDB" id="A0A2T7UJR5"/>
<evidence type="ECO:0000313" key="3">
    <source>
        <dbReference type="EMBL" id="PVE44921.1"/>
    </source>
</evidence>
<accession>A0A2T7UJR5</accession>
<comment type="caution">
    <text evidence="3">The sequence shown here is derived from an EMBL/GenBank/DDBJ whole genome shotgun (WGS) entry which is preliminary data.</text>
</comment>
<dbReference type="Proteomes" id="UP000244810">
    <property type="component" value="Unassembled WGS sequence"/>
</dbReference>
<dbReference type="GO" id="GO:0120147">
    <property type="term" value="F:formylglycine-generating oxidase activity"/>
    <property type="evidence" value="ECO:0007669"/>
    <property type="project" value="TreeGrafter"/>
</dbReference>
<feature type="domain" description="Sulfatase-modifying factor enzyme-like" evidence="2">
    <location>
        <begin position="44"/>
        <end position="321"/>
    </location>
</feature>
<dbReference type="InterPro" id="IPR051043">
    <property type="entry name" value="Sulfatase_Mod_Factor_Kinase"/>
</dbReference>
<name>A0A2T7UJR5_9RHOB</name>
<dbReference type="OrthoDB" id="9768004at2"/>
<evidence type="ECO:0000259" key="2">
    <source>
        <dbReference type="Pfam" id="PF03781"/>
    </source>
</evidence>
<gene>
    <name evidence="3" type="ORF">DDE23_23870</name>
</gene>
<dbReference type="InterPro" id="IPR016187">
    <property type="entry name" value="CTDL_fold"/>
</dbReference>
<dbReference type="EMBL" id="QDDR01000020">
    <property type="protein sequence ID" value="PVE44921.1"/>
    <property type="molecule type" value="Genomic_DNA"/>
</dbReference>
<reference evidence="3 4" key="1">
    <citation type="journal article" date="2011" name="Syst. Appl. Microbiol.">
        <title>Defluviimonas denitrificans gen. nov., sp. nov., and Pararhodobacter aggregans gen. nov., sp. nov., non-phototrophic Rhodobacteraceae from the biofilter of a marine aquaculture.</title>
        <authorList>
            <person name="Foesel B.U."/>
            <person name="Drake H.L."/>
            <person name="Schramm A."/>
        </authorList>
    </citation>
    <scope>NUCLEOTIDE SEQUENCE [LARGE SCALE GENOMIC DNA]</scope>
    <source>
        <strain evidence="3 4">D1-19</strain>
    </source>
</reference>
<evidence type="ECO:0000313" key="4">
    <source>
        <dbReference type="Proteomes" id="UP000244810"/>
    </source>
</evidence>
<dbReference type="InterPro" id="IPR005532">
    <property type="entry name" value="SUMF_dom"/>
</dbReference>
<dbReference type="Gene3D" id="3.90.1580.10">
    <property type="entry name" value="paralog of FGE (formylglycine-generating enzyme)"/>
    <property type="match status" value="1"/>
</dbReference>
<feature type="region of interest" description="Disordered" evidence="1">
    <location>
        <begin position="303"/>
        <end position="322"/>
    </location>
</feature>
<dbReference type="PANTHER" id="PTHR23150:SF19">
    <property type="entry name" value="FORMYLGLYCINE-GENERATING ENZYME"/>
    <property type="match status" value="1"/>
</dbReference>
<sequence>MEGSMDGKSCCAPAGSGRAMPEALATPALTRRASDALRAEVEAGLIALKGGFFDMGAAKGRYPDDMDSPRRRVFVSPFRLGRTSVTNRLWAAFAEESGYRTVAEREGWSFVFHLFLADPLGYVEHPPQTPWWRAVGGASWAAPDGPGSDWREKPDHPAVHLSWFDAQAMAEYLGLRLPTEAEWEFAARGGLKHARFPWGNDLVPASGHRHNTWQGEFPRVNSADDGFVGTCPADHFPPNAYGFHTLTGNVWEWTGTRFGPLPRGDGTLPPRDPQGPAEGPGYVIRGGSYLCHVSYCERYQVHSRTHNTPDSSTGHMGMRLAG</sequence>
<dbReference type="Pfam" id="PF03781">
    <property type="entry name" value="FGE-sulfatase"/>
    <property type="match status" value="1"/>
</dbReference>
<feature type="region of interest" description="Disordered" evidence="1">
    <location>
        <begin position="261"/>
        <end position="280"/>
    </location>
</feature>
<evidence type="ECO:0000256" key="1">
    <source>
        <dbReference type="SAM" id="MobiDB-lite"/>
    </source>
</evidence>
<dbReference type="PANTHER" id="PTHR23150">
    <property type="entry name" value="SULFATASE MODIFYING FACTOR 1, 2"/>
    <property type="match status" value="1"/>
</dbReference>
<proteinExistence type="predicted"/>
<keyword evidence="4" id="KW-1185">Reference proteome</keyword>
<dbReference type="InterPro" id="IPR042095">
    <property type="entry name" value="SUMF_sf"/>
</dbReference>
<organism evidence="3 4">
    <name type="scientific">Pararhodobacter aggregans</name>
    <dbReference type="NCBI Taxonomy" id="404875"/>
    <lineage>
        <taxon>Bacteria</taxon>
        <taxon>Pseudomonadati</taxon>
        <taxon>Pseudomonadota</taxon>
        <taxon>Alphaproteobacteria</taxon>
        <taxon>Rhodobacterales</taxon>
        <taxon>Paracoccaceae</taxon>
        <taxon>Pararhodobacter</taxon>
    </lineage>
</organism>
<protein>
    <submittedName>
        <fullName evidence="3">Serine/threonine protein phosphatase</fullName>
    </submittedName>
</protein>
<dbReference type="SUPFAM" id="SSF56436">
    <property type="entry name" value="C-type lectin-like"/>
    <property type="match status" value="1"/>
</dbReference>